<comment type="caution">
    <text evidence="1">The sequence shown here is derived from an EMBL/GenBank/DDBJ whole genome shotgun (WGS) entry which is preliminary data.</text>
</comment>
<reference evidence="2" key="1">
    <citation type="journal article" date="2019" name="Int. J. Syst. Evol. Microbiol.">
        <title>The Global Catalogue of Microorganisms (GCM) 10K type strain sequencing project: providing services to taxonomists for standard genome sequencing and annotation.</title>
        <authorList>
            <consortium name="The Broad Institute Genomics Platform"/>
            <consortium name="The Broad Institute Genome Sequencing Center for Infectious Disease"/>
            <person name="Wu L."/>
            <person name="Ma J."/>
        </authorList>
    </citation>
    <scope>NUCLEOTIDE SEQUENCE [LARGE SCALE GENOMIC DNA]</scope>
    <source>
        <strain evidence="2">CCUG 38813</strain>
    </source>
</reference>
<dbReference type="EMBL" id="JBHSMS010000099">
    <property type="protein sequence ID" value="MFC5514104.1"/>
    <property type="molecule type" value="Genomic_DNA"/>
</dbReference>
<proteinExistence type="predicted"/>
<organism evidence="1 2">
    <name type="scientific">Massilia jejuensis</name>
    <dbReference type="NCBI Taxonomy" id="648894"/>
    <lineage>
        <taxon>Bacteria</taxon>
        <taxon>Pseudomonadati</taxon>
        <taxon>Pseudomonadota</taxon>
        <taxon>Betaproteobacteria</taxon>
        <taxon>Burkholderiales</taxon>
        <taxon>Oxalobacteraceae</taxon>
        <taxon>Telluria group</taxon>
        <taxon>Massilia</taxon>
    </lineage>
</organism>
<accession>A0ABW0PUR2</accession>
<evidence type="ECO:0000313" key="2">
    <source>
        <dbReference type="Proteomes" id="UP001596031"/>
    </source>
</evidence>
<sequence>MSNTNNDELISLYSHIDGSSGRDIELQPGTLKDQLAEASQYLQYSSVHVPIHSDNIKWVAYQAAAELEKAVEWLNEASNQDDLYFRVGFSDGNNFGARIDENRARNSSIRDCLITIRLGSIPLLIGIGNRLNTLSQSPLLASIMLGHSDRDFGVIPFDPEIDPIGSTVWEQDTQSGMDHTLANVVNALLLMFFHEASHGCAAHGYIWNKRKDDLLEAQYHRAMEMEADWGAGMLYVKYRSATSNYDARTLCKQLLYGSQCNYLGLQIARGLTGGPDTHYHLPHTRTHCTLYGAQQAWEAITCFDQSFVDLINEAYASIDLVEKLFSKKIKGWLSYDNARSERDMAGSRSISRPMIDELQKSHAYKRARPFDILKGLPAAI</sequence>
<dbReference type="Proteomes" id="UP001596031">
    <property type="component" value="Unassembled WGS sequence"/>
</dbReference>
<dbReference type="RefSeq" id="WP_379727551.1">
    <property type="nucleotide sequence ID" value="NZ_JBHSMS010000099.1"/>
</dbReference>
<keyword evidence="2" id="KW-1185">Reference proteome</keyword>
<gene>
    <name evidence="1" type="ORF">ACFPOU_23665</name>
</gene>
<protein>
    <submittedName>
        <fullName evidence="1">Uncharacterized protein</fullName>
    </submittedName>
</protein>
<name>A0ABW0PUR2_9BURK</name>
<evidence type="ECO:0000313" key="1">
    <source>
        <dbReference type="EMBL" id="MFC5514104.1"/>
    </source>
</evidence>